<evidence type="ECO:0000256" key="2">
    <source>
        <dbReference type="SAM" id="Phobius"/>
    </source>
</evidence>
<keyword evidence="4" id="KW-1185">Reference proteome</keyword>
<dbReference type="EMBL" id="JAMXFF010000002">
    <property type="protein sequence ID" value="MCT7965018.1"/>
    <property type="molecule type" value="Genomic_DNA"/>
</dbReference>
<evidence type="ECO:0000313" key="4">
    <source>
        <dbReference type="Proteomes" id="UP001525890"/>
    </source>
</evidence>
<accession>A0ABT2MJW3</accession>
<keyword evidence="2" id="KW-1133">Transmembrane helix</keyword>
<dbReference type="RefSeq" id="WP_261263178.1">
    <property type="nucleotide sequence ID" value="NZ_JAMXFF010000002.1"/>
</dbReference>
<evidence type="ECO:0000256" key="1">
    <source>
        <dbReference type="SAM" id="MobiDB-lite"/>
    </source>
</evidence>
<reference evidence="3 4" key="1">
    <citation type="journal article" date="2022" name="Front. Microbiol.">
        <title>High genomic differentiation and limited gene flow indicate recent cryptic speciation within the genus Laspinema (cyanobacteria).</title>
        <authorList>
            <person name="Stanojkovic A."/>
            <person name="Skoupy S."/>
            <person name="Skaloud P."/>
            <person name="Dvorak P."/>
        </authorList>
    </citation>
    <scope>NUCLEOTIDE SEQUENCE [LARGE SCALE GENOMIC DNA]</scope>
    <source>
        <strain evidence="3 4">D2a</strain>
    </source>
</reference>
<gene>
    <name evidence="3" type="ORF">NG799_01560</name>
</gene>
<comment type="caution">
    <text evidence="3">The sequence shown here is derived from an EMBL/GenBank/DDBJ whole genome shotgun (WGS) entry which is preliminary data.</text>
</comment>
<evidence type="ECO:0000313" key="3">
    <source>
        <dbReference type="EMBL" id="MCT7965018.1"/>
    </source>
</evidence>
<keyword evidence="2" id="KW-0812">Transmembrane</keyword>
<organism evidence="3 4">
    <name type="scientific">Laspinema palackyanum D2a</name>
    <dbReference type="NCBI Taxonomy" id="2953684"/>
    <lineage>
        <taxon>Bacteria</taxon>
        <taxon>Bacillati</taxon>
        <taxon>Cyanobacteriota</taxon>
        <taxon>Cyanophyceae</taxon>
        <taxon>Oscillatoriophycideae</taxon>
        <taxon>Oscillatoriales</taxon>
        <taxon>Laspinemataceae</taxon>
        <taxon>Laspinema</taxon>
        <taxon>Laspinema palackyanum</taxon>
    </lineage>
</organism>
<feature type="region of interest" description="Disordered" evidence="1">
    <location>
        <begin position="1"/>
        <end position="21"/>
    </location>
</feature>
<sequence length="191" mass="20453">MNSYPEAESQGLQDAQNQLKKARKITEDALEALDRAGHSASSRLKGAPDAMTNGATQAVQTITDTVGTTLKYSNPKHPFKTIGYWAMGIGLYVIALAVFNACQGVVSGVASDKPLPHNAPASAKASNATVRGLKLVTNLGSPLVEEFDGAYRTQLVNQSQQQFAGQNAQPIPLDRSRNIVVQTNLQRYQGQ</sequence>
<dbReference type="Proteomes" id="UP001525890">
    <property type="component" value="Unassembled WGS sequence"/>
</dbReference>
<name>A0ABT2MJW3_9CYAN</name>
<protein>
    <submittedName>
        <fullName evidence="3">Uncharacterized protein</fullName>
    </submittedName>
</protein>
<keyword evidence="2" id="KW-0472">Membrane</keyword>
<proteinExistence type="predicted"/>
<feature type="compositionally biased region" description="Polar residues" evidence="1">
    <location>
        <begin position="10"/>
        <end position="19"/>
    </location>
</feature>
<feature type="transmembrane region" description="Helical" evidence="2">
    <location>
        <begin position="82"/>
        <end position="101"/>
    </location>
</feature>